<accession>G8XEC6</accession>
<name>G8XEC6_STREN</name>
<evidence type="ECO:0000313" key="3">
    <source>
        <dbReference type="Proteomes" id="UP000007842"/>
    </source>
</evidence>
<dbReference type="HOGENOM" id="CLU_2994621_0_0_11"/>
<keyword evidence="3" id="KW-1185">Reference proteome</keyword>
<keyword evidence="2" id="KW-0614">Plasmid</keyword>
<proteinExistence type="predicted"/>
<organism evidence="2 3">
    <name type="scientific">Streptantibioticus cattleyicolor (strain ATCC 35852 / DSM 46488 / JCM 4925 / NBRC 14057 / NRRL 8057)</name>
    <name type="common">Streptomyces cattleya</name>
    <dbReference type="NCBI Taxonomy" id="1003195"/>
    <lineage>
        <taxon>Bacteria</taxon>
        <taxon>Bacillati</taxon>
        <taxon>Actinomycetota</taxon>
        <taxon>Actinomycetes</taxon>
        <taxon>Kitasatosporales</taxon>
        <taxon>Streptomycetaceae</taxon>
        <taxon>Streptantibioticus</taxon>
    </lineage>
</organism>
<dbReference type="EMBL" id="CP003229">
    <property type="protein sequence ID" value="AEW99280.1"/>
    <property type="molecule type" value="Genomic_DNA"/>
</dbReference>
<dbReference type="KEGG" id="scy:SCATT_p10870"/>
<evidence type="ECO:0000256" key="1">
    <source>
        <dbReference type="SAM" id="MobiDB-lite"/>
    </source>
</evidence>
<gene>
    <name evidence="2" type="ordered locus">SCATT_p10870</name>
</gene>
<evidence type="ECO:0000313" key="2">
    <source>
        <dbReference type="EMBL" id="AEW99280.1"/>
    </source>
</evidence>
<dbReference type="Proteomes" id="UP000007842">
    <property type="component" value="Plasmid pSCATT"/>
</dbReference>
<protein>
    <submittedName>
        <fullName evidence="2">Uncharacterized protein</fullName>
    </submittedName>
</protein>
<feature type="region of interest" description="Disordered" evidence="1">
    <location>
        <begin position="1"/>
        <end position="57"/>
    </location>
</feature>
<geneLocation type="plasmid" evidence="2 3">
    <name>pSCATT</name>
</geneLocation>
<feature type="compositionally biased region" description="Basic and acidic residues" evidence="1">
    <location>
        <begin position="19"/>
        <end position="28"/>
    </location>
</feature>
<sequence length="57" mass="5866">MAGRGGGPPLLNLSADTVFHPDHPDGSLEGRAVALDGFERPAVSKGSGPNGREKRGR</sequence>
<dbReference type="AlphaFoldDB" id="G8XEC6"/>
<reference evidence="3" key="1">
    <citation type="submission" date="2011-12" db="EMBL/GenBank/DDBJ databases">
        <title>Complete genome sequence of Streptomyces cattleya strain DSM 46488.</title>
        <authorList>
            <person name="Ou H.-Y."/>
            <person name="Li P."/>
            <person name="Zhao C."/>
            <person name="O'Hagan D."/>
            <person name="Deng Z."/>
        </authorList>
    </citation>
    <scope>NUCLEOTIDE SEQUENCE [LARGE SCALE GENOMIC DNA]</scope>
    <source>
        <strain evidence="3">ATCC 35852 / DSM 46488 / JCM 4925 / NBRC 14057 / NRRL 8057</strain>
        <plasmid evidence="3">Plasmid pSCATT</plasmid>
    </source>
</reference>